<evidence type="ECO:0000259" key="1">
    <source>
        <dbReference type="Pfam" id="PF01593"/>
    </source>
</evidence>
<dbReference type="RefSeq" id="WP_128758749.1">
    <property type="nucleotide sequence ID" value="NZ_QOVM01000008.1"/>
</dbReference>
<dbReference type="AlphaFoldDB" id="A0A4Q0P1S6"/>
<dbReference type="Pfam" id="PF01593">
    <property type="entry name" value="Amino_oxidase"/>
    <property type="match status" value="1"/>
</dbReference>
<feature type="domain" description="Amine oxidase" evidence="1">
    <location>
        <begin position="10"/>
        <end position="418"/>
    </location>
</feature>
<organism evidence="2 3">
    <name type="scientific">Leeuwenhoekiella aequorea</name>
    <dbReference type="NCBI Taxonomy" id="283736"/>
    <lineage>
        <taxon>Bacteria</taxon>
        <taxon>Pseudomonadati</taxon>
        <taxon>Bacteroidota</taxon>
        <taxon>Flavobacteriia</taxon>
        <taxon>Flavobacteriales</taxon>
        <taxon>Flavobacteriaceae</taxon>
        <taxon>Leeuwenhoekiella</taxon>
    </lineage>
</organism>
<accession>A0A4Q0P1S6</accession>
<keyword evidence="3" id="KW-1185">Reference proteome</keyword>
<dbReference type="EMBL" id="QOVM01000008">
    <property type="protein sequence ID" value="RXG20453.1"/>
    <property type="molecule type" value="Genomic_DNA"/>
</dbReference>
<dbReference type="GO" id="GO:0005829">
    <property type="term" value="C:cytosol"/>
    <property type="evidence" value="ECO:0007669"/>
    <property type="project" value="TreeGrafter"/>
</dbReference>
<dbReference type="Proteomes" id="UP000289238">
    <property type="component" value="Unassembled WGS sequence"/>
</dbReference>
<dbReference type="PANTHER" id="PTHR21197:SF0">
    <property type="entry name" value="UDP-GALACTOPYRANOSE MUTASE"/>
    <property type="match status" value="1"/>
</dbReference>
<dbReference type="OrthoDB" id="9769600at2"/>
<dbReference type="PANTHER" id="PTHR21197">
    <property type="entry name" value="UDP-GALACTOPYRANOSE MUTASE"/>
    <property type="match status" value="1"/>
</dbReference>
<evidence type="ECO:0000313" key="3">
    <source>
        <dbReference type="Proteomes" id="UP000289238"/>
    </source>
</evidence>
<reference evidence="2 3" key="1">
    <citation type="submission" date="2018-07" db="EMBL/GenBank/DDBJ databases">
        <title>Leeuwenhoekiella genomics.</title>
        <authorList>
            <person name="Tahon G."/>
            <person name="Willems A."/>
        </authorList>
    </citation>
    <scope>NUCLEOTIDE SEQUENCE [LARGE SCALE GENOMIC DNA]</scope>
    <source>
        <strain evidence="2 3">LMG 22550</strain>
    </source>
</reference>
<name>A0A4Q0P1S6_9FLAO</name>
<protein>
    <submittedName>
        <fullName evidence="2">UDP-galactopyranose mutase</fullName>
    </submittedName>
</protein>
<dbReference type="SUPFAM" id="SSF51905">
    <property type="entry name" value="FAD/NAD(P)-binding domain"/>
    <property type="match status" value="1"/>
</dbReference>
<evidence type="ECO:0000313" key="2">
    <source>
        <dbReference type="EMBL" id="RXG20453.1"/>
    </source>
</evidence>
<dbReference type="GO" id="GO:0050660">
    <property type="term" value="F:flavin adenine dinucleotide binding"/>
    <property type="evidence" value="ECO:0007669"/>
    <property type="project" value="TreeGrafter"/>
</dbReference>
<gene>
    <name evidence="2" type="ORF">DSM00_3002</name>
</gene>
<dbReference type="Gene3D" id="3.50.50.60">
    <property type="entry name" value="FAD/NAD(P)-binding domain"/>
    <property type="match status" value="1"/>
</dbReference>
<dbReference type="GO" id="GO:0016491">
    <property type="term" value="F:oxidoreductase activity"/>
    <property type="evidence" value="ECO:0007669"/>
    <property type="project" value="InterPro"/>
</dbReference>
<dbReference type="GO" id="GO:0008767">
    <property type="term" value="F:UDP-galactopyranose mutase activity"/>
    <property type="evidence" value="ECO:0007669"/>
    <property type="project" value="TreeGrafter"/>
</dbReference>
<comment type="caution">
    <text evidence="2">The sequence shown here is derived from an EMBL/GenBank/DDBJ whole genome shotgun (WGS) entry which is preliminary data.</text>
</comment>
<proteinExistence type="predicted"/>
<dbReference type="InterPro" id="IPR036188">
    <property type="entry name" value="FAD/NAD-bd_sf"/>
</dbReference>
<sequence>MKTIILGAGIAGLSAAYQLKKAGKEFEILEMQNTYGGLLDKIEYRGFRFDKAIHLSFADQPEVRSIFDQTPYYKHNPEAKNFDRKYWLRHPVQNNLAPLPVDEKVKIINDFINRPEIDIENYRDWLIYQYGEQFALDYPIKYTKKYWTVNAENLGVDWIGNRMYRPDIEEVLKGSYTSETENVYYAKEMRYPKKGGYKAFLNPLIEKLDVSYNEKIIELDLDNRILKTENQNQYKFSNLISTIPLPELIECIKEVPDEVKKRAARLWSTKLHLISIGFNKPDIPKDLWFYIYDEDILASRVYSPSLKSPDNCPEGKSSVQFEIYYSALTPLKHTVDELKANCLYALKKMKLANDEDIEFIKYDHLSHGNVVFYKGMEDDREVVRAWLKKKEVTLAGRFGAWEYYWSHQAMESGFKAAKKYL</sequence>
<dbReference type="InterPro" id="IPR002937">
    <property type="entry name" value="Amino_oxidase"/>
</dbReference>